<evidence type="ECO:0000313" key="2">
    <source>
        <dbReference type="EMBL" id="KAK2151283.1"/>
    </source>
</evidence>
<evidence type="ECO:0000313" key="3">
    <source>
        <dbReference type="Proteomes" id="UP001208570"/>
    </source>
</evidence>
<feature type="domain" description="Apple" evidence="1">
    <location>
        <begin position="44"/>
        <end position="121"/>
    </location>
</feature>
<dbReference type="SMART" id="SM00473">
    <property type="entry name" value="PAN_AP"/>
    <property type="match status" value="14"/>
</dbReference>
<feature type="domain" description="Apple" evidence="1">
    <location>
        <begin position="130"/>
        <end position="204"/>
    </location>
</feature>
<gene>
    <name evidence="2" type="ORF">LSH36_368g01008</name>
</gene>
<dbReference type="PROSITE" id="PS50948">
    <property type="entry name" value="PAN"/>
    <property type="match status" value="12"/>
</dbReference>
<reference evidence="2" key="1">
    <citation type="journal article" date="2023" name="Mol. Biol. Evol.">
        <title>Third-Generation Sequencing Reveals the Adaptive Role of the Epigenome in Three Deep-Sea Polychaetes.</title>
        <authorList>
            <person name="Perez M."/>
            <person name="Aroh O."/>
            <person name="Sun Y."/>
            <person name="Lan Y."/>
            <person name="Juniper S.K."/>
            <person name="Young C.R."/>
            <person name="Angers B."/>
            <person name="Qian P.Y."/>
        </authorList>
    </citation>
    <scope>NUCLEOTIDE SEQUENCE</scope>
    <source>
        <strain evidence="2">P08H-3</strain>
    </source>
</reference>
<feature type="domain" description="Apple" evidence="1">
    <location>
        <begin position="1243"/>
        <end position="1323"/>
    </location>
</feature>
<protein>
    <recommendedName>
        <fullName evidence="1">Apple domain-containing protein</fullName>
    </recommendedName>
</protein>
<sequence length="1609" mass="172215">MDSNTTPNKCYLVSDPAATGTATTGVNHYKRTRACPFKITSERCFFEYQGEKTTDVLVGPLRGQDRTLSDCLGACTDITQCKAAIYTPSSKACKLNFAANPLTAGDLTNEVGTNLYKTVSCSTVPLDGTCTEGYTKTAGYGMDNGQYVPNNNTQMDCEETCTANSDCIAYDFNVGASACYLHIDAKQIKTVKAGVDHYRKNKECQASQKVCSYEAFGKSIPADSYTKVSVTGILSLTECVAACNQDANCIGLIFNTNFNDGCFKYLSTNSVAPFTDLQNLQLVNDGRVGYKRLTCGDASTVPPTGSPGSCTTEYRQFSSKKLTGAVPSGSSTIGNCKSTCTNDRNCWGLDYNTGDNTCWLFNAGSSVPPYTTPIDSVQSTESHYERYSLCGSCQYNIYPQTKSSQQVYKSTYTTTDACLNACTADATCHAVDFDAVTNKCYFLTVIPSGSMITTDSNFVQYRQPTPCSAASGCNFDNFAYYAGKKIPGGLLVATNPQTADACEQKCIDDAACFSYDVNGNFDCYLIKTNGEIIDGATGENHHHREPLCNSGTYTNCRYTATGTSTPATSYRTSITPNKSRQECFDTCVDANICSGLAYDRAAQSCSLYSKSATWTQSSLVNSANANLEAYQFKGCTSTGGSTTVNPGGCTNQWESFANTHAQGGVEQTTITTGSQCKQACIDNPDCVGVDIDDVRTPLCYLHLNIANLDQSKRGQLNGVTLNVLTRCVTSGSSSTTVSGSSTVSTTTGPSTGACTKEYKLYSGKKIAGGTIVTAVNSLDACKTWCNNKPECAGFDFNANSCWWMTKTSPIVNANDGADHYSKNTKCGDCTYGVFPGKKVSLISGQSTIKQSVDECINACNADSNCQSLTYSKGKQCTTFTAKYSSNLEDNVDVTYYEQYNCQCTALYKYTKAVKSKVSGGSLASGADTLEACTTRCNNDNRCIGFDFNAQNQCWITASNNKNPITSAGTEDVDHYTKYAECGDCTYQIIGVSKVVATAGMLQSDINTWKDCISTCATPGCQSVDFNTVTNKCYHFSAPYDTGLGTDNDVLHFVQKCVKKCSAVYKYDIKQKSKVVGGNLAGTGLNLDGCKSKCTIDKNCIGFDYNVQKECWATAANNINPIVSSGSENVDHYTKYAECGDCRYDIIGASKVTAVTGSLQVDINTWKDCISSCTSATPGCQSVDFNTNTNQCYHFAATHNTGLGTDMNFLHFIQKCNSGSLSSTLISTTGSSTVTGTTPPGGSCPLSYKEYKGEKVLGLTLAPNKANVDQCKTTCNTDNGCVGFDYNSAASTQVACWIQKDSSGSRTPQGFGEQVTHYEQKRQCTGCDFKPYSNSAPTSNTIVQGVTTEEACVLSCSKSSTCQMSAFKQNICYQSTSTVKKTETGTKTWMKVGTCGTTSCSPIYLKYNNKHVGGGTFINGVTDGPSCQSACDGQSDCVGYDISINGDCWLIKDKTAQRNPLEVSTGLTHYSKVMKCDGICYRQIMDASYQTSTLYGQQSLDSCLLSCNKQSSTCRDVIYSPQLSQEKCRFVSSSTSVNLSTGLTTDSGKTFYSRLSSCNDEATQVTMAAATGTTTRAPELSTTVSGNGANANAGDDGLAVAETTQATNDA</sequence>
<dbReference type="Gene3D" id="3.50.4.10">
    <property type="entry name" value="Hepatocyte Growth Factor"/>
    <property type="match status" value="5"/>
</dbReference>
<feature type="domain" description="Apple" evidence="1">
    <location>
        <begin position="310"/>
        <end position="390"/>
    </location>
</feature>
<dbReference type="Proteomes" id="UP001208570">
    <property type="component" value="Unassembled WGS sequence"/>
</dbReference>
<accession>A0AAD9N0U1</accession>
<dbReference type="Pfam" id="PF14295">
    <property type="entry name" value="PAN_4"/>
    <property type="match status" value="6"/>
</dbReference>
<keyword evidence="3" id="KW-1185">Reference proteome</keyword>
<feature type="domain" description="Apple" evidence="1">
    <location>
        <begin position="1060"/>
        <end position="1136"/>
    </location>
</feature>
<organism evidence="2 3">
    <name type="scientific">Paralvinella palmiformis</name>
    <dbReference type="NCBI Taxonomy" id="53620"/>
    <lineage>
        <taxon>Eukaryota</taxon>
        <taxon>Metazoa</taxon>
        <taxon>Spiralia</taxon>
        <taxon>Lophotrochozoa</taxon>
        <taxon>Annelida</taxon>
        <taxon>Polychaeta</taxon>
        <taxon>Sedentaria</taxon>
        <taxon>Canalipalpata</taxon>
        <taxon>Terebellida</taxon>
        <taxon>Terebelliformia</taxon>
        <taxon>Alvinellidae</taxon>
        <taxon>Paralvinella</taxon>
    </lineage>
</organism>
<feature type="domain" description="Apple" evidence="1">
    <location>
        <begin position="473"/>
        <end position="548"/>
    </location>
</feature>
<dbReference type="Pfam" id="PF00024">
    <property type="entry name" value="PAN_1"/>
    <property type="match status" value="5"/>
</dbReference>
<feature type="domain" description="Apple" evidence="1">
    <location>
        <begin position="903"/>
        <end position="981"/>
    </location>
</feature>
<name>A0AAD9N0U1_9ANNE</name>
<evidence type="ECO:0000259" key="1">
    <source>
        <dbReference type="PROSITE" id="PS50948"/>
    </source>
</evidence>
<proteinExistence type="predicted"/>
<feature type="domain" description="Apple" evidence="1">
    <location>
        <begin position="1138"/>
        <end position="1215"/>
    </location>
</feature>
<feature type="domain" description="Apple" evidence="1">
    <location>
        <begin position="1475"/>
        <end position="1557"/>
    </location>
</feature>
<dbReference type="EMBL" id="JAODUP010000368">
    <property type="protein sequence ID" value="KAK2151283.1"/>
    <property type="molecule type" value="Genomic_DNA"/>
</dbReference>
<feature type="domain" description="Apple" evidence="1">
    <location>
        <begin position="556"/>
        <end position="635"/>
    </location>
</feature>
<comment type="caution">
    <text evidence="2">The sequence shown here is derived from an EMBL/GenBank/DDBJ whole genome shotgun (WGS) entry which is preliminary data.</text>
</comment>
<feature type="domain" description="Apple" evidence="1">
    <location>
        <begin position="826"/>
        <end position="901"/>
    </location>
</feature>
<feature type="domain" description="Apple" evidence="1">
    <location>
        <begin position="754"/>
        <end position="824"/>
    </location>
</feature>
<dbReference type="InterPro" id="IPR003609">
    <property type="entry name" value="Pan_app"/>
</dbReference>